<evidence type="ECO:0000313" key="1">
    <source>
        <dbReference type="EMBL" id="TXJ36323.1"/>
    </source>
</evidence>
<comment type="caution">
    <text evidence="1">The sequence shown here is derived from an EMBL/GenBank/DDBJ whole genome shotgun (WGS) entry which is preliminary data.</text>
</comment>
<gene>
    <name evidence="1" type="ORF">EPJ78_08475</name>
</gene>
<protein>
    <submittedName>
        <fullName evidence="1">Uncharacterized protein</fullName>
    </submittedName>
</protein>
<reference evidence="1 2" key="1">
    <citation type="journal article" date="1992" name="Lakartidningen">
        <title>[Penicillin V and not amoxicillin is the first choice preparation in acute otitis].</title>
        <authorList>
            <person name="Kamme C."/>
            <person name="Lundgren K."/>
            <person name="Prellner K."/>
        </authorList>
    </citation>
    <scope>NUCLEOTIDE SEQUENCE [LARGE SCALE GENOMIC DNA]</scope>
    <source>
        <strain evidence="1 2">PC4580III</strain>
    </source>
</reference>
<organism evidence="1 2">
    <name type="scientific">Brachyspira aalborgi</name>
    <dbReference type="NCBI Taxonomy" id="29522"/>
    <lineage>
        <taxon>Bacteria</taxon>
        <taxon>Pseudomonadati</taxon>
        <taxon>Spirochaetota</taxon>
        <taxon>Spirochaetia</taxon>
        <taxon>Brachyspirales</taxon>
        <taxon>Brachyspiraceae</taxon>
        <taxon>Brachyspira</taxon>
    </lineage>
</organism>
<dbReference type="EMBL" id="SAYB01000006">
    <property type="protein sequence ID" value="TXJ36323.1"/>
    <property type="molecule type" value="Genomic_DNA"/>
</dbReference>
<evidence type="ECO:0000313" key="2">
    <source>
        <dbReference type="Proteomes" id="UP000322814"/>
    </source>
</evidence>
<proteinExistence type="predicted"/>
<name>A0A5C8EF47_9SPIR</name>
<sequence length="84" mass="9942">MKSAVNDLSSSTVTIKYIRIPMSTPPDIYYISDYNSIKGLELEHINSLQKILEWQLWYNVQVGSNYYQYSSNEIYNFYSNKQLE</sequence>
<dbReference type="AlphaFoldDB" id="A0A5C8EF47"/>
<dbReference type="Proteomes" id="UP000322814">
    <property type="component" value="Unassembled WGS sequence"/>
</dbReference>
<accession>A0A5C8EF47</accession>